<dbReference type="InterPro" id="IPR004469">
    <property type="entry name" value="PSP"/>
</dbReference>
<evidence type="ECO:0000256" key="4">
    <source>
        <dbReference type="ARBA" id="ARBA00012640"/>
    </source>
</evidence>
<dbReference type="AlphaFoldDB" id="A0A9P8NSN7"/>
<evidence type="ECO:0000256" key="7">
    <source>
        <dbReference type="ARBA" id="ARBA00022801"/>
    </source>
</evidence>
<dbReference type="InterPro" id="IPR023214">
    <property type="entry name" value="HAD_sf"/>
</dbReference>
<feature type="active site" description="Nucleophile" evidence="11">
    <location>
        <position position="88"/>
    </location>
</feature>
<comment type="cofactor">
    <cofactor evidence="1">
        <name>Mg(2+)</name>
        <dbReference type="ChEBI" id="CHEBI:18420"/>
    </cofactor>
</comment>
<dbReference type="InterPro" id="IPR036412">
    <property type="entry name" value="HAD-like_sf"/>
</dbReference>
<dbReference type="Pfam" id="PF00702">
    <property type="entry name" value="Hydrolase"/>
    <property type="match status" value="1"/>
</dbReference>
<reference evidence="12" key="1">
    <citation type="journal article" date="2021" name="Open Biol.">
        <title>Shared evolutionary footprints suggest mitochondrial oxidative damage underlies multiple complex I losses in fungi.</title>
        <authorList>
            <person name="Schikora-Tamarit M.A."/>
            <person name="Marcet-Houben M."/>
            <person name="Nosek J."/>
            <person name="Gabaldon T."/>
        </authorList>
    </citation>
    <scope>NUCLEOTIDE SEQUENCE</scope>
    <source>
        <strain evidence="12">NCAIM Y.01608</strain>
    </source>
</reference>
<keyword evidence="7" id="KW-0378">Hydrolase</keyword>
<evidence type="ECO:0000313" key="13">
    <source>
        <dbReference type="Proteomes" id="UP000788993"/>
    </source>
</evidence>
<dbReference type="OrthoDB" id="27226at2759"/>
<dbReference type="SFLD" id="SFLDS00003">
    <property type="entry name" value="Haloacid_Dehalogenase"/>
    <property type="match status" value="1"/>
</dbReference>
<dbReference type="EC" id="3.1.3.3" evidence="4"/>
<dbReference type="SUPFAM" id="SSF56784">
    <property type="entry name" value="HAD-like"/>
    <property type="match status" value="1"/>
</dbReference>
<keyword evidence="9" id="KW-0718">Serine biosynthesis</keyword>
<comment type="similarity">
    <text evidence="3">Belongs to the HAD-like hydrolase superfamily. SerB family.</text>
</comment>
<accession>A0A9P8NSN7</accession>
<evidence type="ECO:0000256" key="1">
    <source>
        <dbReference type="ARBA" id="ARBA00001946"/>
    </source>
</evidence>
<evidence type="ECO:0000256" key="5">
    <source>
        <dbReference type="ARBA" id="ARBA00022605"/>
    </source>
</evidence>
<dbReference type="PANTHER" id="PTHR43344:SF2">
    <property type="entry name" value="PHOSPHOSERINE PHOSPHATASE"/>
    <property type="match status" value="1"/>
</dbReference>
<proteinExistence type="inferred from homology"/>
<evidence type="ECO:0000256" key="6">
    <source>
        <dbReference type="ARBA" id="ARBA00022723"/>
    </source>
</evidence>
<dbReference type="InterPro" id="IPR050582">
    <property type="entry name" value="HAD-like_SerB"/>
</dbReference>
<dbReference type="SFLD" id="SFLDG01136">
    <property type="entry name" value="C1.6:_Phosphoserine_Phosphatas"/>
    <property type="match status" value="1"/>
</dbReference>
<dbReference type="Gene3D" id="3.40.50.1000">
    <property type="entry name" value="HAD superfamily/HAD-like"/>
    <property type="match status" value="1"/>
</dbReference>
<dbReference type="SFLD" id="SFLDF00029">
    <property type="entry name" value="phosphoserine_phosphatase"/>
    <property type="match status" value="1"/>
</dbReference>
<dbReference type="GO" id="GO:0036424">
    <property type="term" value="F:L-phosphoserine phosphatase activity"/>
    <property type="evidence" value="ECO:0007669"/>
    <property type="project" value="InterPro"/>
</dbReference>
<evidence type="ECO:0000256" key="10">
    <source>
        <dbReference type="ARBA" id="ARBA00031693"/>
    </source>
</evidence>
<evidence type="ECO:0000256" key="9">
    <source>
        <dbReference type="ARBA" id="ARBA00023299"/>
    </source>
</evidence>
<name>A0A9P8NSN7_9ASCO</name>
<dbReference type="GO" id="GO:0005737">
    <property type="term" value="C:cytoplasm"/>
    <property type="evidence" value="ECO:0007669"/>
    <property type="project" value="TreeGrafter"/>
</dbReference>
<evidence type="ECO:0000256" key="2">
    <source>
        <dbReference type="ARBA" id="ARBA00005135"/>
    </source>
</evidence>
<evidence type="ECO:0000256" key="3">
    <source>
        <dbReference type="ARBA" id="ARBA00009184"/>
    </source>
</evidence>
<dbReference type="EMBL" id="JAEUBD010001571">
    <property type="protein sequence ID" value="KAH3658967.1"/>
    <property type="molecule type" value="Genomic_DNA"/>
</dbReference>
<dbReference type="NCBIfam" id="TIGR00338">
    <property type="entry name" value="serB"/>
    <property type="match status" value="1"/>
</dbReference>
<dbReference type="NCBIfam" id="TIGR01488">
    <property type="entry name" value="HAD-SF-IB"/>
    <property type="match status" value="1"/>
</dbReference>
<comment type="caution">
    <text evidence="12">The sequence shown here is derived from an EMBL/GenBank/DDBJ whole genome shotgun (WGS) entry which is preliminary data.</text>
</comment>
<sequence>MSYSITAIATKVLPGNIQQLVEEAVNGLSVEIVESTILAANKAVDFSFECDKFDEVKNKLKLVKIPDVDLEVLENSPARKKKKLVVFDMDSTLIYQEVIELIAAQAGVEDEVARITNLAMNGEIDFKESLRRRVALLKGIPSADLWGKLKPQLKITKGARELCATLKKNGCILAVCSGGFLPLAEFIKEELHLDYAFANLLKTEDVDGKEVLSGEPEGEIVDGYKKRAVLEMLAEKHQIDRAYTVAIGDGANDLLMMASAGLGIAWNAKPKVQLEADCRLNTDSLRDVLYIFGYRDEDI</sequence>
<organism evidence="12 13">
    <name type="scientific">Ogataea polymorpha</name>
    <dbReference type="NCBI Taxonomy" id="460523"/>
    <lineage>
        <taxon>Eukaryota</taxon>
        <taxon>Fungi</taxon>
        <taxon>Dikarya</taxon>
        <taxon>Ascomycota</taxon>
        <taxon>Saccharomycotina</taxon>
        <taxon>Pichiomycetes</taxon>
        <taxon>Pichiales</taxon>
        <taxon>Pichiaceae</taxon>
        <taxon>Ogataea</taxon>
    </lineage>
</organism>
<dbReference type="GO" id="GO:0006564">
    <property type="term" value="P:L-serine biosynthetic process"/>
    <property type="evidence" value="ECO:0007669"/>
    <property type="project" value="UniProtKB-KW"/>
</dbReference>
<dbReference type="GO" id="GO:0000287">
    <property type="term" value="F:magnesium ion binding"/>
    <property type="evidence" value="ECO:0007669"/>
    <property type="project" value="TreeGrafter"/>
</dbReference>
<keyword evidence="6" id="KW-0479">Metal-binding</keyword>
<keyword evidence="8" id="KW-0460">Magnesium</keyword>
<keyword evidence="13" id="KW-1185">Reference proteome</keyword>
<dbReference type="PANTHER" id="PTHR43344">
    <property type="entry name" value="PHOSPHOSERINE PHOSPHATASE"/>
    <property type="match status" value="1"/>
</dbReference>
<protein>
    <recommendedName>
        <fullName evidence="4">phosphoserine phosphatase</fullName>
        <ecNumber evidence="4">3.1.3.3</ecNumber>
    </recommendedName>
    <alternativeName>
        <fullName evidence="10">O-phosphoserine phosphohydrolase</fullName>
    </alternativeName>
</protein>
<evidence type="ECO:0000313" key="12">
    <source>
        <dbReference type="EMBL" id="KAH3658967.1"/>
    </source>
</evidence>
<keyword evidence="5" id="KW-0028">Amino-acid biosynthesis</keyword>
<dbReference type="Proteomes" id="UP000788993">
    <property type="component" value="Unassembled WGS sequence"/>
</dbReference>
<reference evidence="12" key="2">
    <citation type="submission" date="2021-01" db="EMBL/GenBank/DDBJ databases">
        <authorList>
            <person name="Schikora-Tamarit M.A."/>
        </authorList>
    </citation>
    <scope>NUCLEOTIDE SEQUENCE</scope>
    <source>
        <strain evidence="12">NCAIM Y.01608</strain>
    </source>
</reference>
<dbReference type="SFLD" id="SFLDG01129">
    <property type="entry name" value="C1.5:_HAD__Beta-PGM__Phosphata"/>
    <property type="match status" value="1"/>
</dbReference>
<comment type="pathway">
    <text evidence="2">Amino-acid biosynthesis; L-serine biosynthesis; L-serine from 3-phospho-D-glycerate: step 3/3.</text>
</comment>
<feature type="active site" description="Proton donor" evidence="11">
    <location>
        <position position="90"/>
    </location>
</feature>
<dbReference type="SFLD" id="SFLDG01137">
    <property type="entry name" value="C1.6.1:_Phosphoserine_Phosphat"/>
    <property type="match status" value="1"/>
</dbReference>
<gene>
    <name evidence="12" type="ORF">OGATHE_006693</name>
</gene>
<evidence type="ECO:0000256" key="11">
    <source>
        <dbReference type="PIRSR" id="PIRSR604469-1"/>
    </source>
</evidence>
<evidence type="ECO:0000256" key="8">
    <source>
        <dbReference type="ARBA" id="ARBA00022842"/>
    </source>
</evidence>